<accession>A0A6J6TUP3</accession>
<evidence type="ECO:0000313" key="1">
    <source>
        <dbReference type="EMBL" id="CAB4751321.1"/>
    </source>
</evidence>
<gene>
    <name evidence="1" type="ORF">UFOPK2824_00716</name>
</gene>
<protein>
    <submittedName>
        <fullName evidence="1">Unannotated protein</fullName>
    </submittedName>
</protein>
<dbReference type="AlphaFoldDB" id="A0A6J6TUP3"/>
<dbReference type="EMBL" id="CAEZZD010000101">
    <property type="protein sequence ID" value="CAB4751321.1"/>
    <property type="molecule type" value="Genomic_DNA"/>
</dbReference>
<name>A0A6J6TUP3_9ZZZZ</name>
<sequence>MAVVNYQRILDGTTLSGKFGESMQAALKWRIRVNTPTTSQYAILVEMAVHAGLTWGAAHPDMSALKALEFELSPEGREGMVWVLTVKYAIPPRIPDGSGIPGNLWEFAGGTTTVPLFVDKDGITICNAAGDPLEGLERERHEFGWTLRKTYANEALFTAAAAAYPGKVNDDTWAGGPAKTWKCYLRGSKKVSISKLDGVSDAAKLDFIEATWEFRYEPLTWSCMPWDVGFMELVSGSRKAIVGSDGKSVKQPVALNTDGTKKSDGVKPSVINAGAGVEIYETADFTTGFGAPALLS</sequence>
<proteinExistence type="predicted"/>
<organism evidence="1">
    <name type="scientific">freshwater metagenome</name>
    <dbReference type="NCBI Taxonomy" id="449393"/>
    <lineage>
        <taxon>unclassified sequences</taxon>
        <taxon>metagenomes</taxon>
        <taxon>ecological metagenomes</taxon>
    </lineage>
</organism>
<reference evidence="1" key="1">
    <citation type="submission" date="2020-05" db="EMBL/GenBank/DDBJ databases">
        <authorList>
            <person name="Chiriac C."/>
            <person name="Salcher M."/>
            <person name="Ghai R."/>
            <person name="Kavagutti S V."/>
        </authorList>
    </citation>
    <scope>NUCLEOTIDE SEQUENCE</scope>
</reference>